<dbReference type="EMBL" id="JBJQOH010000004">
    <property type="protein sequence ID" value="KAL3689780.1"/>
    <property type="molecule type" value="Genomic_DNA"/>
</dbReference>
<accession>A0ABD3HI35</accession>
<reference evidence="1 2" key="1">
    <citation type="submission" date="2024-09" db="EMBL/GenBank/DDBJ databases">
        <title>Chromosome-scale assembly of Riccia sorocarpa.</title>
        <authorList>
            <person name="Paukszto L."/>
        </authorList>
    </citation>
    <scope>NUCLEOTIDE SEQUENCE [LARGE SCALE GENOMIC DNA]</scope>
    <source>
        <strain evidence="1">LP-2024</strain>
        <tissue evidence="1">Aerial parts of the thallus</tissue>
    </source>
</reference>
<protein>
    <submittedName>
        <fullName evidence="1">Uncharacterized protein</fullName>
    </submittedName>
</protein>
<evidence type="ECO:0000313" key="2">
    <source>
        <dbReference type="Proteomes" id="UP001633002"/>
    </source>
</evidence>
<gene>
    <name evidence="1" type="ORF">R1sor_016089</name>
</gene>
<comment type="caution">
    <text evidence="1">The sequence shown here is derived from an EMBL/GenBank/DDBJ whole genome shotgun (WGS) entry which is preliminary data.</text>
</comment>
<proteinExistence type="predicted"/>
<organism evidence="1 2">
    <name type="scientific">Riccia sorocarpa</name>
    <dbReference type="NCBI Taxonomy" id="122646"/>
    <lineage>
        <taxon>Eukaryota</taxon>
        <taxon>Viridiplantae</taxon>
        <taxon>Streptophyta</taxon>
        <taxon>Embryophyta</taxon>
        <taxon>Marchantiophyta</taxon>
        <taxon>Marchantiopsida</taxon>
        <taxon>Marchantiidae</taxon>
        <taxon>Marchantiales</taxon>
        <taxon>Ricciaceae</taxon>
        <taxon>Riccia</taxon>
    </lineage>
</organism>
<keyword evidence="2" id="KW-1185">Reference proteome</keyword>
<dbReference type="Proteomes" id="UP001633002">
    <property type="component" value="Unassembled WGS sequence"/>
</dbReference>
<dbReference type="AlphaFoldDB" id="A0ABD3HI35"/>
<name>A0ABD3HI35_9MARC</name>
<sequence>MSRTVHLFQMVRPDTDPVSMRLIGFKNEDTLASLRSKLETTSVLSSFQFWDARVSSPVHPKLEFQSIIFVEECEGKDLVFVFETAEFPSTSRGDSSASVITGFVTFDATDPNTRSSAPELIVGSALVSVSCETTLPREVENYGGKLLLQSRMSKPAVEIWRDQICSENFGPFTKGYGVIAFGSSSPRGFTNLQ</sequence>
<evidence type="ECO:0000313" key="1">
    <source>
        <dbReference type="EMBL" id="KAL3689780.1"/>
    </source>
</evidence>